<dbReference type="GO" id="GO:0004022">
    <property type="term" value="F:alcohol dehydrogenase (NAD+) activity"/>
    <property type="evidence" value="ECO:0007669"/>
    <property type="project" value="UniProtKB-EC"/>
</dbReference>
<keyword evidence="5 9" id="KW-0862">Zinc</keyword>
<keyword evidence="6" id="KW-0560">Oxidoreductase</keyword>
<dbReference type="PANTHER" id="PTHR42940:SF8">
    <property type="entry name" value="VACUOLAR PROTEIN SORTING-ASSOCIATED PROTEIN 11"/>
    <property type="match status" value="1"/>
</dbReference>
<dbReference type="AlphaFoldDB" id="A0A178MKV3"/>
<dbReference type="InterPro" id="IPR002328">
    <property type="entry name" value="ADH_Zn_CS"/>
</dbReference>
<evidence type="ECO:0000256" key="6">
    <source>
        <dbReference type="ARBA" id="ARBA00023002"/>
    </source>
</evidence>
<accession>A0A178MKV3</accession>
<dbReference type="Gene3D" id="3.40.50.720">
    <property type="entry name" value="NAD(P)-binding Rossmann-like Domain"/>
    <property type="match status" value="1"/>
</dbReference>
<proteinExistence type="inferred from homology"/>
<sequence length="347" mass="37690">MRAARLHEYDEHLNVQLQLDDVPLPKITKPGEVIVRVGAAGLCRTDLHIIEGVWKDIQDPQRTLLPYILGHENAGWVEEVGPGVTSVKVGDPVICHPLRSCGVCLGCRRGEDMYCEHGSFPGLNCDGGFAEYMLTNERALIKLNPNVAPVEVAPLADAGITAYRVAKKAARKLTPGQYCVILGVGGLGHIALQSVRELCGARIIAVDRSEAARKLARDLGAHYVLDGGDTIVQEVKDLTRGGAHVVIDFVGELGAEQVSWQMLRQGGTHYVVGYGGAVHVPTVHMIITEIAIEGSLVGNYVELVELMELNAEGRVKLHGQQYRLDQINQAIDDFKNRRIAGRAVIVP</sequence>
<dbReference type="EC" id="1.1.1.1" evidence="3"/>
<evidence type="ECO:0000256" key="9">
    <source>
        <dbReference type="RuleBase" id="RU361277"/>
    </source>
</evidence>
<dbReference type="Pfam" id="PF08240">
    <property type="entry name" value="ADH_N"/>
    <property type="match status" value="1"/>
</dbReference>
<evidence type="ECO:0000256" key="5">
    <source>
        <dbReference type="ARBA" id="ARBA00022833"/>
    </source>
</evidence>
<dbReference type="PROSITE" id="PS00059">
    <property type="entry name" value="ADH_ZINC"/>
    <property type="match status" value="1"/>
</dbReference>
<dbReference type="SMART" id="SM00829">
    <property type="entry name" value="PKS_ER"/>
    <property type="match status" value="1"/>
</dbReference>
<evidence type="ECO:0000313" key="11">
    <source>
        <dbReference type="EMBL" id="OAN48634.1"/>
    </source>
</evidence>
<keyword evidence="12" id="KW-1185">Reference proteome</keyword>
<evidence type="ECO:0000256" key="3">
    <source>
        <dbReference type="ARBA" id="ARBA00013190"/>
    </source>
</evidence>
<dbReference type="EMBL" id="LWQS01000030">
    <property type="protein sequence ID" value="OAN48634.1"/>
    <property type="molecule type" value="Genomic_DNA"/>
</dbReference>
<dbReference type="OrthoDB" id="9769198at2"/>
<evidence type="ECO:0000256" key="1">
    <source>
        <dbReference type="ARBA" id="ARBA00001947"/>
    </source>
</evidence>
<keyword evidence="4 9" id="KW-0479">Metal-binding</keyword>
<feature type="domain" description="Enoyl reductase (ER)" evidence="10">
    <location>
        <begin position="12"/>
        <end position="345"/>
    </location>
</feature>
<comment type="catalytic activity">
    <reaction evidence="8">
        <text>a primary alcohol + NAD(+) = an aldehyde + NADH + H(+)</text>
        <dbReference type="Rhea" id="RHEA:10736"/>
        <dbReference type="ChEBI" id="CHEBI:15378"/>
        <dbReference type="ChEBI" id="CHEBI:15734"/>
        <dbReference type="ChEBI" id="CHEBI:17478"/>
        <dbReference type="ChEBI" id="CHEBI:57540"/>
        <dbReference type="ChEBI" id="CHEBI:57945"/>
        <dbReference type="EC" id="1.1.1.1"/>
    </reaction>
</comment>
<gene>
    <name evidence="11" type="ORF">A6A03_07620</name>
</gene>
<dbReference type="SUPFAM" id="SSF50129">
    <property type="entry name" value="GroES-like"/>
    <property type="match status" value="1"/>
</dbReference>
<protein>
    <recommendedName>
        <fullName evidence="3">alcohol dehydrogenase</fullName>
        <ecNumber evidence="3">1.1.1.1</ecNumber>
    </recommendedName>
</protein>
<evidence type="ECO:0000256" key="4">
    <source>
        <dbReference type="ARBA" id="ARBA00022723"/>
    </source>
</evidence>
<dbReference type="InterPro" id="IPR011032">
    <property type="entry name" value="GroES-like_sf"/>
</dbReference>
<dbReference type="SUPFAM" id="SSF51735">
    <property type="entry name" value="NAD(P)-binding Rossmann-fold domains"/>
    <property type="match status" value="1"/>
</dbReference>
<dbReference type="Proteomes" id="UP000078287">
    <property type="component" value="Unassembled WGS sequence"/>
</dbReference>
<evidence type="ECO:0000256" key="8">
    <source>
        <dbReference type="ARBA" id="ARBA00049243"/>
    </source>
</evidence>
<dbReference type="CDD" id="cd05284">
    <property type="entry name" value="arabinose_DH_like"/>
    <property type="match status" value="1"/>
</dbReference>
<dbReference type="InterPro" id="IPR036291">
    <property type="entry name" value="NAD(P)-bd_dom_sf"/>
</dbReference>
<dbReference type="PANTHER" id="PTHR42940">
    <property type="entry name" value="ALCOHOL DEHYDROGENASE 1-RELATED"/>
    <property type="match status" value="1"/>
</dbReference>
<evidence type="ECO:0000313" key="12">
    <source>
        <dbReference type="Proteomes" id="UP000078287"/>
    </source>
</evidence>
<dbReference type="STRING" id="1707952.A6A03_07620"/>
<organism evidence="11 12">
    <name type="scientific">Chloroflexus islandicus</name>
    <dbReference type="NCBI Taxonomy" id="1707952"/>
    <lineage>
        <taxon>Bacteria</taxon>
        <taxon>Bacillati</taxon>
        <taxon>Chloroflexota</taxon>
        <taxon>Chloroflexia</taxon>
        <taxon>Chloroflexales</taxon>
        <taxon>Chloroflexineae</taxon>
        <taxon>Chloroflexaceae</taxon>
        <taxon>Chloroflexus</taxon>
    </lineage>
</organism>
<dbReference type="RefSeq" id="WP_066782852.1">
    <property type="nucleotide sequence ID" value="NZ_LWQS01000030.1"/>
</dbReference>
<dbReference type="InterPro" id="IPR013154">
    <property type="entry name" value="ADH-like_N"/>
</dbReference>
<dbReference type="InterPro" id="IPR013149">
    <property type="entry name" value="ADH-like_C"/>
</dbReference>
<comment type="caution">
    <text evidence="11">The sequence shown here is derived from an EMBL/GenBank/DDBJ whole genome shotgun (WGS) entry which is preliminary data.</text>
</comment>
<name>A0A178MKV3_9CHLR</name>
<comment type="similarity">
    <text evidence="2 9">Belongs to the zinc-containing alcohol dehydrogenase family.</text>
</comment>
<dbReference type="InterPro" id="IPR020843">
    <property type="entry name" value="ER"/>
</dbReference>
<comment type="cofactor">
    <cofactor evidence="1 9">
        <name>Zn(2+)</name>
        <dbReference type="ChEBI" id="CHEBI:29105"/>
    </cofactor>
</comment>
<evidence type="ECO:0000256" key="7">
    <source>
        <dbReference type="ARBA" id="ARBA00049164"/>
    </source>
</evidence>
<evidence type="ECO:0000256" key="2">
    <source>
        <dbReference type="ARBA" id="ARBA00008072"/>
    </source>
</evidence>
<dbReference type="Pfam" id="PF00107">
    <property type="entry name" value="ADH_zinc_N"/>
    <property type="match status" value="1"/>
</dbReference>
<comment type="catalytic activity">
    <reaction evidence="7">
        <text>a secondary alcohol + NAD(+) = a ketone + NADH + H(+)</text>
        <dbReference type="Rhea" id="RHEA:10740"/>
        <dbReference type="ChEBI" id="CHEBI:15378"/>
        <dbReference type="ChEBI" id="CHEBI:17087"/>
        <dbReference type="ChEBI" id="CHEBI:35681"/>
        <dbReference type="ChEBI" id="CHEBI:57540"/>
        <dbReference type="ChEBI" id="CHEBI:57945"/>
        <dbReference type="EC" id="1.1.1.1"/>
    </reaction>
</comment>
<dbReference type="Gene3D" id="3.90.180.10">
    <property type="entry name" value="Medium-chain alcohol dehydrogenases, catalytic domain"/>
    <property type="match status" value="1"/>
</dbReference>
<evidence type="ECO:0000259" key="10">
    <source>
        <dbReference type="SMART" id="SM00829"/>
    </source>
</evidence>
<dbReference type="GO" id="GO:0008270">
    <property type="term" value="F:zinc ion binding"/>
    <property type="evidence" value="ECO:0007669"/>
    <property type="project" value="InterPro"/>
</dbReference>
<reference evidence="11 12" key="1">
    <citation type="submission" date="2016-04" db="EMBL/GenBank/DDBJ databases">
        <title>Chloroflexus islandicus sp. nov., a thermophilic filamentous anoxygenic phototrophic bacterium from geyser Strokkur (Iceland).</title>
        <authorList>
            <person name="Gaisin V.A."/>
            <person name="Kalashnikov A.M."/>
            <person name="Sukhacheva M.V."/>
            <person name="Grouzdev D.S."/>
            <person name="Ivanov T.M."/>
            <person name="Kuznetsov B."/>
            <person name="Gorlenko V.M."/>
        </authorList>
    </citation>
    <scope>NUCLEOTIDE SEQUENCE [LARGE SCALE GENOMIC DNA]</scope>
    <source>
        <strain evidence="12">isl-2</strain>
    </source>
</reference>